<feature type="transmembrane region" description="Helical" evidence="1">
    <location>
        <begin position="90"/>
        <end position="111"/>
    </location>
</feature>
<keyword evidence="1" id="KW-1133">Transmembrane helix</keyword>
<dbReference type="AlphaFoldDB" id="A0A1M7P7N7"/>
<reference evidence="2 3" key="1">
    <citation type="submission" date="2016-11" db="EMBL/GenBank/DDBJ databases">
        <authorList>
            <person name="Jaros S."/>
            <person name="Januszkiewicz K."/>
            <person name="Wedrychowicz H."/>
        </authorList>
    </citation>
    <scope>NUCLEOTIDE SEQUENCE [LARGE SCALE GENOMIC DNA]</scope>
    <source>
        <strain evidence="2 3">CGMCC 4.2025</strain>
    </source>
</reference>
<evidence type="ECO:0008006" key="4">
    <source>
        <dbReference type="Google" id="ProtNLM"/>
    </source>
</evidence>
<keyword evidence="3" id="KW-1185">Reference proteome</keyword>
<dbReference type="STRING" id="310782.SAMN05216499_121116"/>
<name>A0A1M7P7N7_9ACTN</name>
<accession>A0A1M7P7N7</accession>
<evidence type="ECO:0000313" key="2">
    <source>
        <dbReference type="EMBL" id="SHN12692.1"/>
    </source>
</evidence>
<keyword evidence="1" id="KW-0472">Membrane</keyword>
<evidence type="ECO:0000256" key="1">
    <source>
        <dbReference type="SAM" id="Phobius"/>
    </source>
</evidence>
<sequence>MKEHDDCERGLEQMAGYLLWNAEIEEARRRAAAFTSRLSWLTTAQRENVESVYVADRVEASRAMLIRNRDRAVELRGEYRQRYEELRKRCVAVAFGGVAVAAGLAAAVVLFCR</sequence>
<dbReference type="EMBL" id="FRBI01000021">
    <property type="protein sequence ID" value="SHN12692.1"/>
    <property type="molecule type" value="Genomic_DNA"/>
</dbReference>
<protein>
    <recommendedName>
        <fullName evidence="4">Cytochrome C oxidase subunit I</fullName>
    </recommendedName>
</protein>
<organism evidence="2 3">
    <name type="scientific">Actinacidiphila paucisporea</name>
    <dbReference type="NCBI Taxonomy" id="310782"/>
    <lineage>
        <taxon>Bacteria</taxon>
        <taxon>Bacillati</taxon>
        <taxon>Actinomycetota</taxon>
        <taxon>Actinomycetes</taxon>
        <taxon>Kitasatosporales</taxon>
        <taxon>Streptomycetaceae</taxon>
        <taxon>Actinacidiphila</taxon>
    </lineage>
</organism>
<evidence type="ECO:0000313" key="3">
    <source>
        <dbReference type="Proteomes" id="UP000184111"/>
    </source>
</evidence>
<dbReference type="Proteomes" id="UP000184111">
    <property type="component" value="Unassembled WGS sequence"/>
</dbReference>
<keyword evidence="1" id="KW-0812">Transmembrane</keyword>
<dbReference type="RefSeq" id="WP_073501485.1">
    <property type="nucleotide sequence ID" value="NZ_FRBI01000021.1"/>
</dbReference>
<dbReference type="OrthoDB" id="3855296at2"/>
<gene>
    <name evidence="2" type="ORF">SAMN05216499_121116</name>
</gene>
<proteinExistence type="predicted"/>